<accession>A0A8J3WEC6</accession>
<keyword evidence="3" id="KW-0732">Signal</keyword>
<protein>
    <submittedName>
        <fullName evidence="4">Uncharacterized protein</fullName>
    </submittedName>
</protein>
<comment type="caution">
    <text evidence="4">The sequence shown here is derived from an EMBL/GenBank/DDBJ whole genome shotgun (WGS) entry which is preliminary data.</text>
</comment>
<dbReference type="Proteomes" id="UP000655044">
    <property type="component" value="Unassembled WGS sequence"/>
</dbReference>
<evidence type="ECO:0000313" key="5">
    <source>
        <dbReference type="Proteomes" id="UP000655044"/>
    </source>
</evidence>
<feature type="signal peptide" evidence="3">
    <location>
        <begin position="1"/>
        <end position="34"/>
    </location>
</feature>
<organism evidence="4 5">
    <name type="scientific">Planobispora rosea</name>
    <dbReference type="NCBI Taxonomy" id="35762"/>
    <lineage>
        <taxon>Bacteria</taxon>
        <taxon>Bacillati</taxon>
        <taxon>Actinomycetota</taxon>
        <taxon>Actinomycetes</taxon>
        <taxon>Streptosporangiales</taxon>
        <taxon>Streptosporangiaceae</taxon>
        <taxon>Planobispora</taxon>
    </lineage>
</organism>
<evidence type="ECO:0000256" key="3">
    <source>
        <dbReference type="SAM" id="SignalP"/>
    </source>
</evidence>
<keyword evidence="2" id="KW-0472">Membrane</keyword>
<keyword evidence="2" id="KW-1133">Transmembrane helix</keyword>
<keyword evidence="2" id="KW-0812">Transmembrane</keyword>
<name>A0A8J3WEC6_PLARO</name>
<dbReference type="EMBL" id="BOOI01000050">
    <property type="protein sequence ID" value="GIH86839.1"/>
    <property type="molecule type" value="Genomic_DNA"/>
</dbReference>
<dbReference type="AlphaFoldDB" id="A0A8J3WEC6"/>
<reference evidence="4" key="1">
    <citation type="submission" date="2021-01" db="EMBL/GenBank/DDBJ databases">
        <title>Whole genome shotgun sequence of Planobispora rosea NBRC 15558.</title>
        <authorList>
            <person name="Komaki H."/>
            <person name="Tamura T."/>
        </authorList>
    </citation>
    <scope>NUCLEOTIDE SEQUENCE</scope>
    <source>
        <strain evidence="4">NBRC 15558</strain>
    </source>
</reference>
<evidence type="ECO:0000313" key="4">
    <source>
        <dbReference type="EMBL" id="GIH86839.1"/>
    </source>
</evidence>
<feature type="transmembrane region" description="Helical" evidence="2">
    <location>
        <begin position="420"/>
        <end position="441"/>
    </location>
</feature>
<feature type="region of interest" description="Disordered" evidence="1">
    <location>
        <begin position="345"/>
        <end position="419"/>
    </location>
</feature>
<feature type="compositionally biased region" description="Low complexity" evidence="1">
    <location>
        <begin position="347"/>
        <end position="399"/>
    </location>
</feature>
<evidence type="ECO:0000256" key="1">
    <source>
        <dbReference type="SAM" id="MobiDB-lite"/>
    </source>
</evidence>
<gene>
    <name evidence="4" type="ORF">Pro02_52470</name>
</gene>
<proteinExistence type="predicted"/>
<feature type="chain" id="PRO_5035229110" evidence="3">
    <location>
        <begin position="35"/>
        <end position="453"/>
    </location>
</feature>
<dbReference type="Gene3D" id="2.60.120.260">
    <property type="entry name" value="Galactose-binding domain-like"/>
    <property type="match status" value="1"/>
</dbReference>
<sequence>MFRWRAGLRGTVAASVLGLTVGSLVVLSSSQSLAETDNYISDFYCEPDGTGMTPTGAKVSVTVAIPTTVYVGKPLELKWTLGNSPFTAPGSFDPKARVIARGSAGISDYWSGVGTLDSMGELVVDKALQDGAPLALPALTPGSYVVGKEGEVKVTPRSLTVQFLPPETVPLYNDTVNGQPHPEMNYGGDGWIYDADRKSDDVAKDVRATDVLDAWVEFSFTGTGVEYITERDDDMGEVEIVLHETGKPTPVLQKDKVDASKEEDGVTPVPADVKRTQQTLWSVKGLKYGNYTVVLKNKSPKKYMIVDAFRVLREPKPELYTHVRDFNAICKPSETKTVSVKVEKEPAATPTNTTATPKPTVTVTATPTNGTGSGSTSTPKPTVTVTATVTPTRATPTKPQVTRVPKGGADTGTGPEEPSGLPLVGAGAMMIAGGVLGGVALRRSRAAHARGRG</sequence>
<keyword evidence="5" id="KW-1185">Reference proteome</keyword>
<evidence type="ECO:0000256" key="2">
    <source>
        <dbReference type="SAM" id="Phobius"/>
    </source>
</evidence>